<dbReference type="Proteomes" id="UP001632038">
    <property type="component" value="Unassembled WGS sequence"/>
</dbReference>
<comment type="caution">
    <text evidence="1">The sequence shown here is derived from an EMBL/GenBank/DDBJ whole genome shotgun (WGS) entry which is preliminary data.</text>
</comment>
<evidence type="ECO:0000313" key="1">
    <source>
        <dbReference type="EMBL" id="KAL3636197.1"/>
    </source>
</evidence>
<dbReference type="Pfam" id="PF03754">
    <property type="entry name" value="At2g31720-like"/>
    <property type="match status" value="1"/>
</dbReference>
<proteinExistence type="predicted"/>
<dbReference type="PANTHER" id="PTHR31541:SF60">
    <property type="entry name" value="TF-B3 DOMAIN-CONTAINING PROTEIN"/>
    <property type="match status" value="1"/>
</dbReference>
<organism evidence="1 2">
    <name type="scientific">Castilleja foliolosa</name>
    <dbReference type="NCBI Taxonomy" id="1961234"/>
    <lineage>
        <taxon>Eukaryota</taxon>
        <taxon>Viridiplantae</taxon>
        <taxon>Streptophyta</taxon>
        <taxon>Embryophyta</taxon>
        <taxon>Tracheophyta</taxon>
        <taxon>Spermatophyta</taxon>
        <taxon>Magnoliopsida</taxon>
        <taxon>eudicotyledons</taxon>
        <taxon>Gunneridae</taxon>
        <taxon>Pentapetalae</taxon>
        <taxon>asterids</taxon>
        <taxon>lamiids</taxon>
        <taxon>Lamiales</taxon>
        <taxon>Orobanchaceae</taxon>
        <taxon>Pedicularideae</taxon>
        <taxon>Castillejinae</taxon>
        <taxon>Castilleja</taxon>
    </lineage>
</organism>
<keyword evidence="2" id="KW-1185">Reference proteome</keyword>
<dbReference type="EMBL" id="JAVIJP010000027">
    <property type="protein sequence ID" value="KAL3636197.1"/>
    <property type="molecule type" value="Genomic_DNA"/>
</dbReference>
<accession>A0ABD3D617</accession>
<gene>
    <name evidence="1" type="ORF">CASFOL_020744</name>
</gene>
<protein>
    <recommendedName>
        <fullName evidence="3">TF-B3 domain-containing protein</fullName>
    </recommendedName>
</protein>
<reference evidence="2" key="1">
    <citation type="journal article" date="2024" name="IScience">
        <title>Strigolactones Initiate the Formation of Haustorium-like Structures in Castilleja.</title>
        <authorList>
            <person name="Buerger M."/>
            <person name="Peterson D."/>
            <person name="Chory J."/>
        </authorList>
    </citation>
    <scope>NUCLEOTIDE SEQUENCE [LARGE SCALE GENOMIC DNA]</scope>
</reference>
<dbReference type="AlphaFoldDB" id="A0ABD3D617"/>
<evidence type="ECO:0008006" key="3">
    <source>
        <dbReference type="Google" id="ProtNLM"/>
    </source>
</evidence>
<sequence>MNSHSRVLPISKYRDPNYDSDSSFENYYLNYSEEKNPAPVIRDHIIDQTVVDDDDHNKEMFTKTHDHHRHRRIIRSVRSSNRRINQTRLSLMTATPDNSSARDDHDGPMVENDQAVGPVLFIRRVLQKIDVSEQQHRLSMPCKQVKLDPKRFFTREERARLRNKLLVKAKLVDPRGKEFKINLKMLESGATSYCYAIGKPWLIIKDENGFKSGMVLDVRVERRRGGELCFTLHIVV</sequence>
<evidence type="ECO:0000313" key="2">
    <source>
        <dbReference type="Proteomes" id="UP001632038"/>
    </source>
</evidence>
<name>A0ABD3D617_9LAMI</name>
<dbReference type="PANTHER" id="PTHR31541">
    <property type="entry name" value="B3 DOMAIN PLANT PROTEIN-RELATED"/>
    <property type="match status" value="1"/>
</dbReference>
<dbReference type="InterPro" id="IPR005508">
    <property type="entry name" value="At2g31720-like"/>
</dbReference>